<keyword evidence="1" id="KW-0808">Transferase</keyword>
<dbReference type="EC" id="2.1.1.100" evidence="1"/>
<sequence length="272" mass="30768">MSEDARAAAFTPQVGLFPRRRTRTESWWTPVVTLDWDAHLGHIIAVTACCLGVAIGIGLCVTVVSGWTVIGVFGVYIAMLPLYHIFEYMCVALYNPHRVNMESFMFNPDEGNHYYKAMLLSMAEYAVECWLFSGAKAPGLLTLVGLALALCGQAIRSLAMITAKTSFNHRISNRREVDHELITHGIYKYERHPSYVGFFCWATGLQLMLKNPLSLVAFAGILGYFFCRRTNYEERTLLHLFGQQYEIYRRQTPTLIPFASKDMRAPSTSEAK</sequence>
<keyword evidence="1" id="KW-0489">Methyltransferase</keyword>
<gene>
    <name evidence="1" type="primary">STE14</name>
    <name evidence="1" type="ORF">IWW38_003254</name>
</gene>
<name>A0ACC1M2Z7_9FUNG</name>
<organism evidence="1 2">
    <name type="scientific">Coemansia aciculifera</name>
    <dbReference type="NCBI Taxonomy" id="417176"/>
    <lineage>
        <taxon>Eukaryota</taxon>
        <taxon>Fungi</taxon>
        <taxon>Fungi incertae sedis</taxon>
        <taxon>Zoopagomycota</taxon>
        <taxon>Kickxellomycotina</taxon>
        <taxon>Kickxellomycetes</taxon>
        <taxon>Kickxellales</taxon>
        <taxon>Kickxellaceae</taxon>
        <taxon>Coemansia</taxon>
    </lineage>
</organism>
<accession>A0ACC1M2Z7</accession>
<keyword evidence="2" id="KW-1185">Reference proteome</keyword>
<protein>
    <submittedName>
        <fullName evidence="1">Farnesyl cysteine-carboxyl methyltransferase</fullName>
        <ecNumber evidence="1">2.1.1.100</ecNumber>
    </submittedName>
</protein>
<proteinExistence type="predicted"/>
<dbReference type="EMBL" id="JANBVB010000752">
    <property type="protein sequence ID" value="KAJ2892352.1"/>
    <property type="molecule type" value="Genomic_DNA"/>
</dbReference>
<comment type="caution">
    <text evidence="1">The sequence shown here is derived from an EMBL/GenBank/DDBJ whole genome shotgun (WGS) entry which is preliminary data.</text>
</comment>
<evidence type="ECO:0000313" key="1">
    <source>
        <dbReference type="EMBL" id="KAJ2892352.1"/>
    </source>
</evidence>
<reference evidence="1" key="1">
    <citation type="submission" date="2022-07" db="EMBL/GenBank/DDBJ databases">
        <title>Phylogenomic reconstructions and comparative analyses of Kickxellomycotina fungi.</title>
        <authorList>
            <person name="Reynolds N.K."/>
            <person name="Stajich J.E."/>
            <person name="Barry K."/>
            <person name="Grigoriev I.V."/>
            <person name="Crous P."/>
            <person name="Smith M.E."/>
        </authorList>
    </citation>
    <scope>NUCLEOTIDE SEQUENCE</scope>
    <source>
        <strain evidence="1">CBS 190363</strain>
    </source>
</reference>
<evidence type="ECO:0000313" key="2">
    <source>
        <dbReference type="Proteomes" id="UP001139981"/>
    </source>
</evidence>
<dbReference type="Proteomes" id="UP001139981">
    <property type="component" value="Unassembled WGS sequence"/>
</dbReference>